<feature type="region of interest" description="Disordered" evidence="1">
    <location>
        <begin position="535"/>
        <end position="581"/>
    </location>
</feature>
<feature type="compositionally biased region" description="Low complexity" evidence="1">
    <location>
        <begin position="549"/>
        <end position="581"/>
    </location>
</feature>
<accession>A0ABQ0LSJ9</accession>
<reference evidence="3" key="1">
    <citation type="submission" date="2014-09" db="EMBL/GenBank/DDBJ databases">
        <title>Genome sequence of the luminous mushroom Mycena chlorophos for searching fungal bioluminescence genes.</title>
        <authorList>
            <person name="Tanaka Y."/>
            <person name="Kasuga D."/>
            <person name="Oba Y."/>
            <person name="Hase S."/>
            <person name="Sato K."/>
            <person name="Oba Y."/>
            <person name="Sakakibara Y."/>
        </authorList>
    </citation>
    <scope>NUCLEOTIDE SEQUENCE</scope>
</reference>
<evidence type="ECO:0000256" key="1">
    <source>
        <dbReference type="SAM" id="MobiDB-lite"/>
    </source>
</evidence>
<feature type="signal peptide" evidence="2">
    <location>
        <begin position="1"/>
        <end position="19"/>
    </location>
</feature>
<dbReference type="Proteomes" id="UP000815677">
    <property type="component" value="Unassembled WGS sequence"/>
</dbReference>
<name>A0ABQ0LSJ9_MYCCL</name>
<dbReference type="CDD" id="cd11577">
    <property type="entry name" value="GH71"/>
    <property type="match status" value="1"/>
</dbReference>
<dbReference type="InterPro" id="IPR005197">
    <property type="entry name" value="Glyco_hydro_71"/>
</dbReference>
<sequence length="638" mass="67813">MRSFLSLLTAGLAATLVNAAAVEERASVPKLVFCHFMIGIESDRTSSADYDADMQRAKAYGIDAFALNIGVDPYTDTQLNYAYQSAANNGMQVFISFDFNWWNTGQATDIVSSSLFCDSIAHLSKVFISFDFNWWNTGQATDIGNLIAQYGQNSAQLKINGAVVASSFAGDGLNVAQMKAQAAAAGNGMEVFFIPNFHPTQSNLQAVDIDGALNWLGWPNNGNNKAPDGSGNVTVLDGDEQYMAALGNLPYLAPASAWFSTHYGPEVSYSKEKLGLPLRLVVVPTLERALDSRPTIRRNRDMERLRGVALRWAPQLEASGRRWQQMGQRHAAWYVDALKVEATVTVCADAWLEMAKPYIAAWKAGATSVDNYITSDQIIYWYRPTLASLDCDATDTCEVPANNGSGNYFLGRPDGWQQMPDEVFVVTLLTEPGTLTVNSGSETYTYSAPAGAQAFTVPMSVGQQSFALARNGVNALAGVSLKNIVDVCICGIYNFNAFTGAVPPLFVDPLGPDGLISLTLGLHVSTCSDVPSLATSAPPYTGPGGGGTTTTSKTTTSSTTTTSPPTTTTTTTTTTKTTTSSTSTNTCNSGCTITASSQIYPTNCLQPGCVWSGPAGQATPDHCDTGGKPACTAAGARR</sequence>
<evidence type="ECO:0000313" key="3">
    <source>
        <dbReference type="EMBL" id="GAT53527.1"/>
    </source>
</evidence>
<protein>
    <recommendedName>
        <fullName evidence="5">Glycoside hydrolase family 71 protein</fullName>
    </recommendedName>
</protein>
<gene>
    <name evidence="3" type="ORF">MCHLO_10473</name>
</gene>
<organism evidence="3 4">
    <name type="scientific">Mycena chlorophos</name>
    <name type="common">Agaric fungus</name>
    <name type="synonym">Agaricus chlorophos</name>
    <dbReference type="NCBI Taxonomy" id="658473"/>
    <lineage>
        <taxon>Eukaryota</taxon>
        <taxon>Fungi</taxon>
        <taxon>Dikarya</taxon>
        <taxon>Basidiomycota</taxon>
        <taxon>Agaricomycotina</taxon>
        <taxon>Agaricomycetes</taxon>
        <taxon>Agaricomycetidae</taxon>
        <taxon>Agaricales</taxon>
        <taxon>Marasmiineae</taxon>
        <taxon>Mycenaceae</taxon>
        <taxon>Mycena</taxon>
    </lineage>
</organism>
<evidence type="ECO:0000313" key="4">
    <source>
        <dbReference type="Proteomes" id="UP000815677"/>
    </source>
</evidence>
<dbReference type="Pfam" id="PF03659">
    <property type="entry name" value="Glyco_hydro_71"/>
    <property type="match status" value="3"/>
</dbReference>
<evidence type="ECO:0000256" key="2">
    <source>
        <dbReference type="SAM" id="SignalP"/>
    </source>
</evidence>
<proteinExistence type="predicted"/>
<evidence type="ECO:0008006" key="5">
    <source>
        <dbReference type="Google" id="ProtNLM"/>
    </source>
</evidence>
<keyword evidence="4" id="KW-1185">Reference proteome</keyword>
<keyword evidence="2" id="KW-0732">Signal</keyword>
<dbReference type="EMBL" id="DF848354">
    <property type="protein sequence ID" value="GAT53527.1"/>
    <property type="molecule type" value="Genomic_DNA"/>
</dbReference>
<feature type="chain" id="PRO_5047320447" description="Glycoside hydrolase family 71 protein" evidence="2">
    <location>
        <begin position="20"/>
        <end position="638"/>
    </location>
</feature>
<dbReference type="Gene3D" id="3.20.20.80">
    <property type="entry name" value="Glycosidases"/>
    <property type="match status" value="1"/>
</dbReference>